<name>A0ABT1RUL0_9FIRM</name>
<comment type="caution">
    <text evidence="1">The sequence shown here is derived from an EMBL/GenBank/DDBJ whole genome shotgun (WGS) entry which is preliminary data.</text>
</comment>
<dbReference type="InterPro" id="IPR050583">
    <property type="entry name" value="Mycobacterial_A85_antigen"/>
</dbReference>
<dbReference type="Gene3D" id="3.40.50.1820">
    <property type="entry name" value="alpha/beta hydrolase"/>
    <property type="match status" value="1"/>
</dbReference>
<dbReference type="InterPro" id="IPR000801">
    <property type="entry name" value="Esterase-like"/>
</dbReference>
<dbReference type="GO" id="GO:0016787">
    <property type="term" value="F:hydrolase activity"/>
    <property type="evidence" value="ECO:0007669"/>
    <property type="project" value="UniProtKB-KW"/>
</dbReference>
<dbReference type="Proteomes" id="UP001524473">
    <property type="component" value="Unassembled WGS sequence"/>
</dbReference>
<dbReference type="Pfam" id="PF00756">
    <property type="entry name" value="Esterase"/>
    <property type="match status" value="1"/>
</dbReference>
<evidence type="ECO:0000313" key="2">
    <source>
        <dbReference type="Proteomes" id="UP001524473"/>
    </source>
</evidence>
<proteinExistence type="predicted"/>
<sequence length="289" mass="32978">MALIQYNYKSQSISRNVPFTVILPTDDLSFFKPEEFEARGQNPIGRRKTYVYEPGMKFQTVYVMHGGGEDQSVSARYVALERYAQANKVMLVCPDFQFFGTDCAGGNYFTYLTEELPRIIQTIFPSSPKREDNFIMGYAMGANVALGMAVLRPDLYRSCLDISGGIGMTLVTQTMVEEMASDHFRKFMPSYQVAFGEPENFPGSRWDLYPAAKKNKEEGVELTDVIIACGSKEFIRKRVEGDVAALQELGHPVTYICAEGYDHDWIMWEKYMKEGLDELLPLKRHYLYP</sequence>
<keyword evidence="2" id="KW-1185">Reference proteome</keyword>
<dbReference type="InterPro" id="IPR029058">
    <property type="entry name" value="AB_hydrolase_fold"/>
</dbReference>
<accession>A0ABT1RUL0</accession>
<protein>
    <submittedName>
        <fullName evidence="1">Alpha/beta hydrolase-fold protein</fullName>
    </submittedName>
</protein>
<gene>
    <name evidence="1" type="ORF">NE695_00380</name>
</gene>
<keyword evidence="1" id="KW-0378">Hydrolase</keyword>
<organism evidence="1 2">
    <name type="scientific">Neglectibacter timonensis</name>
    <dbReference type="NCBI Taxonomy" id="1776382"/>
    <lineage>
        <taxon>Bacteria</taxon>
        <taxon>Bacillati</taxon>
        <taxon>Bacillota</taxon>
        <taxon>Clostridia</taxon>
        <taxon>Eubacteriales</taxon>
        <taxon>Oscillospiraceae</taxon>
        <taxon>Neglectibacter</taxon>
    </lineage>
</organism>
<reference evidence="1 2" key="1">
    <citation type="submission" date="2022-06" db="EMBL/GenBank/DDBJ databases">
        <title>Isolation of gut microbiota from human fecal samples.</title>
        <authorList>
            <person name="Pamer E.G."/>
            <person name="Barat B."/>
            <person name="Waligurski E."/>
            <person name="Medina S."/>
            <person name="Paddock L."/>
            <person name="Mostad J."/>
        </authorList>
    </citation>
    <scope>NUCLEOTIDE SEQUENCE [LARGE SCALE GENOMIC DNA]</scope>
    <source>
        <strain evidence="1 2">DFI.9.73</strain>
    </source>
</reference>
<dbReference type="EMBL" id="JANFZH010000001">
    <property type="protein sequence ID" value="MCQ4838367.1"/>
    <property type="molecule type" value="Genomic_DNA"/>
</dbReference>
<dbReference type="SUPFAM" id="SSF53474">
    <property type="entry name" value="alpha/beta-Hydrolases"/>
    <property type="match status" value="1"/>
</dbReference>
<evidence type="ECO:0000313" key="1">
    <source>
        <dbReference type="EMBL" id="MCQ4838367.1"/>
    </source>
</evidence>
<dbReference type="PANTHER" id="PTHR48098">
    <property type="entry name" value="ENTEROCHELIN ESTERASE-RELATED"/>
    <property type="match status" value="1"/>
</dbReference>
<dbReference type="PANTHER" id="PTHR48098:SF1">
    <property type="entry name" value="DIACYLGLYCEROL ACYLTRANSFERASE_MYCOLYLTRANSFERASE AG85A"/>
    <property type="match status" value="1"/>
</dbReference>
<dbReference type="RefSeq" id="WP_256191432.1">
    <property type="nucleotide sequence ID" value="NZ_CATZHN010000004.1"/>
</dbReference>